<sequence>MGKVFKRSKTPYRPKLPKELPPMWIKLKASYKTMVTNDRGRVEFVQRTWSMMPKRHRCSAMESKMEPIGSPSTFKVVENGTKLTTRKTTKRMDQQGNTMLDLKTDGTTSIYDKERLAGGKIIRSCIDLEYSEAPSHRRIKCIIK</sequence>
<gene>
    <name evidence="1" type="ORF">FNV43_RR07071</name>
</gene>
<dbReference type="EMBL" id="VOIH02000003">
    <property type="protein sequence ID" value="KAF3450982.1"/>
    <property type="molecule type" value="Genomic_DNA"/>
</dbReference>
<name>A0A8K0MM14_9ROSA</name>
<organism evidence="1 2">
    <name type="scientific">Rhamnella rubrinervis</name>
    <dbReference type="NCBI Taxonomy" id="2594499"/>
    <lineage>
        <taxon>Eukaryota</taxon>
        <taxon>Viridiplantae</taxon>
        <taxon>Streptophyta</taxon>
        <taxon>Embryophyta</taxon>
        <taxon>Tracheophyta</taxon>
        <taxon>Spermatophyta</taxon>
        <taxon>Magnoliopsida</taxon>
        <taxon>eudicotyledons</taxon>
        <taxon>Gunneridae</taxon>
        <taxon>Pentapetalae</taxon>
        <taxon>rosids</taxon>
        <taxon>fabids</taxon>
        <taxon>Rosales</taxon>
        <taxon>Rhamnaceae</taxon>
        <taxon>rhamnoid group</taxon>
        <taxon>Rhamneae</taxon>
        <taxon>Rhamnella</taxon>
    </lineage>
</organism>
<keyword evidence="2" id="KW-1185">Reference proteome</keyword>
<dbReference type="AlphaFoldDB" id="A0A8K0MM14"/>
<dbReference type="Proteomes" id="UP000796880">
    <property type="component" value="Unassembled WGS sequence"/>
</dbReference>
<evidence type="ECO:0000313" key="1">
    <source>
        <dbReference type="EMBL" id="KAF3450982.1"/>
    </source>
</evidence>
<protein>
    <submittedName>
        <fullName evidence="1">Uncharacterized protein</fullName>
    </submittedName>
</protein>
<evidence type="ECO:0000313" key="2">
    <source>
        <dbReference type="Proteomes" id="UP000796880"/>
    </source>
</evidence>
<reference evidence="1" key="1">
    <citation type="submission" date="2020-03" db="EMBL/GenBank/DDBJ databases">
        <title>A high-quality chromosome-level genome assembly of a woody plant with both climbing and erect habits, Rhamnella rubrinervis.</title>
        <authorList>
            <person name="Lu Z."/>
            <person name="Yang Y."/>
            <person name="Zhu X."/>
            <person name="Sun Y."/>
        </authorList>
    </citation>
    <scope>NUCLEOTIDE SEQUENCE</scope>
    <source>
        <strain evidence="1">BYM</strain>
        <tissue evidence="1">Leaf</tissue>
    </source>
</reference>
<comment type="caution">
    <text evidence="1">The sequence shown here is derived from an EMBL/GenBank/DDBJ whole genome shotgun (WGS) entry which is preliminary data.</text>
</comment>
<proteinExistence type="predicted"/>
<accession>A0A8K0MM14</accession>